<dbReference type="GO" id="GO:0046983">
    <property type="term" value="F:protein dimerization activity"/>
    <property type="evidence" value="ECO:0007669"/>
    <property type="project" value="InterPro"/>
</dbReference>
<dbReference type="InterPro" id="IPR008906">
    <property type="entry name" value="HATC_C_dom"/>
</dbReference>
<organism evidence="3 4">
    <name type="scientific">Prymnesium parvum</name>
    <name type="common">Toxic golden alga</name>
    <dbReference type="NCBI Taxonomy" id="97485"/>
    <lineage>
        <taxon>Eukaryota</taxon>
        <taxon>Haptista</taxon>
        <taxon>Haptophyta</taxon>
        <taxon>Prymnesiophyceae</taxon>
        <taxon>Prymnesiales</taxon>
        <taxon>Prymnesiaceae</taxon>
        <taxon>Prymnesium</taxon>
    </lineage>
</organism>
<dbReference type="SUPFAM" id="SSF53098">
    <property type="entry name" value="Ribonuclease H-like"/>
    <property type="match status" value="1"/>
</dbReference>
<name>A0AB34J9I4_PRYPA</name>
<gene>
    <name evidence="3" type="ORF">AB1Y20_002765</name>
</gene>
<dbReference type="AlphaFoldDB" id="A0AB34J9I4"/>
<keyword evidence="4" id="KW-1185">Reference proteome</keyword>
<dbReference type="Pfam" id="PF05699">
    <property type="entry name" value="Dimer_Tnp_hAT"/>
    <property type="match status" value="1"/>
</dbReference>
<evidence type="ECO:0000256" key="1">
    <source>
        <dbReference type="SAM" id="MobiDB-lite"/>
    </source>
</evidence>
<dbReference type="EMBL" id="JBGBPQ010000010">
    <property type="protein sequence ID" value="KAL1518474.1"/>
    <property type="molecule type" value="Genomic_DNA"/>
</dbReference>
<sequence>MQMNLGRGTKIKKYFEGHGFATGELRRQEEVQSTLYPGRTRQAWLVSYADGHEEHFEEEELRSGRDGKTAPENGDGKPSVIVVKHLPQRKGILKTLEEGLDYLEARLSGDCQANFSCKDMYAICRVVRAFNPNFAAAYVDEAFIEGMHCVTPIRTLLQALKEELPAYLSAAAEAPSFHTGDVDTFSEKILRWWRGNHDQFPSWGAAARKVFALTPNSAGCERVFSLLKTLFGDQQYAALADMLRSSLMMRYNSRTVG</sequence>
<evidence type="ECO:0000313" key="4">
    <source>
        <dbReference type="Proteomes" id="UP001515480"/>
    </source>
</evidence>
<feature type="compositionally biased region" description="Basic and acidic residues" evidence="1">
    <location>
        <begin position="55"/>
        <end position="69"/>
    </location>
</feature>
<comment type="caution">
    <text evidence="3">The sequence shown here is derived from an EMBL/GenBank/DDBJ whole genome shotgun (WGS) entry which is preliminary data.</text>
</comment>
<evidence type="ECO:0000313" key="3">
    <source>
        <dbReference type="EMBL" id="KAL1518474.1"/>
    </source>
</evidence>
<reference evidence="3 4" key="1">
    <citation type="journal article" date="2024" name="Science">
        <title>Giant polyketide synthase enzymes in the biosynthesis of giant marine polyether toxins.</title>
        <authorList>
            <person name="Fallon T.R."/>
            <person name="Shende V.V."/>
            <person name="Wierzbicki I.H."/>
            <person name="Pendleton A.L."/>
            <person name="Watervoot N.F."/>
            <person name="Auber R.P."/>
            <person name="Gonzalez D.J."/>
            <person name="Wisecaver J.H."/>
            <person name="Moore B.S."/>
        </authorList>
    </citation>
    <scope>NUCLEOTIDE SEQUENCE [LARGE SCALE GENOMIC DNA]</scope>
    <source>
        <strain evidence="3 4">12B1</strain>
    </source>
</reference>
<accession>A0AB34J9I4</accession>
<feature type="domain" description="HAT C-terminal dimerisation" evidence="2">
    <location>
        <begin position="187"/>
        <end position="235"/>
    </location>
</feature>
<protein>
    <recommendedName>
        <fullName evidence="2">HAT C-terminal dimerisation domain-containing protein</fullName>
    </recommendedName>
</protein>
<proteinExistence type="predicted"/>
<feature type="region of interest" description="Disordered" evidence="1">
    <location>
        <begin position="55"/>
        <end position="79"/>
    </location>
</feature>
<evidence type="ECO:0000259" key="2">
    <source>
        <dbReference type="Pfam" id="PF05699"/>
    </source>
</evidence>
<dbReference type="InterPro" id="IPR012337">
    <property type="entry name" value="RNaseH-like_sf"/>
</dbReference>
<dbReference type="Proteomes" id="UP001515480">
    <property type="component" value="Unassembled WGS sequence"/>
</dbReference>